<dbReference type="AlphaFoldDB" id="C6HTN2"/>
<reference evidence="1 2" key="1">
    <citation type="journal article" date="2009" name="Appl. Environ. Microbiol.">
        <title>Community genomic and proteomic analyses of chemoautotrophic iron-oxidizing "Leptospirillum rubarum" (Group II) and "Leptospirillum ferrodiazotrophum" (Group III) bacteria in acid mine drainage biofilms.</title>
        <authorList>
            <person name="Goltsman D.S."/>
            <person name="Denef V.J."/>
            <person name="Singer S.W."/>
            <person name="VerBerkmoes N.C."/>
            <person name="Lefsrud M."/>
            <person name="Mueller R.S."/>
            <person name="Dick G.J."/>
            <person name="Sun C.L."/>
            <person name="Wheeler K.E."/>
            <person name="Zemla A."/>
            <person name="Baker B.J."/>
            <person name="Hauser L."/>
            <person name="Land M."/>
            <person name="Shah M.B."/>
            <person name="Thelen M.P."/>
            <person name="Hettich R.L."/>
            <person name="Banfield J.F."/>
        </authorList>
    </citation>
    <scope>NUCLEOTIDE SEQUENCE [LARGE SCALE GENOMIC DNA]</scope>
</reference>
<evidence type="ECO:0000313" key="1">
    <source>
        <dbReference type="EMBL" id="EES53997.1"/>
    </source>
</evidence>
<sequence length="109" mass="12219">MSRSTDPERAKRLNAAHALLARGEEMAKAADILVNRYGVSRRQAYRYLEEVQELGHPVPVGEVSVPMTIKVPESVAQRLREESRTRGLAIGEIVARAVRDWVARERGRG</sequence>
<accession>C6HTN2</accession>
<name>C6HTN2_9BACT</name>
<proteinExistence type="predicted"/>
<dbReference type="Proteomes" id="UP000009374">
    <property type="component" value="Unassembled WGS sequence"/>
</dbReference>
<protein>
    <submittedName>
        <fullName evidence="1">CopG domain protein DNA-binding domain protein</fullName>
    </submittedName>
</protein>
<keyword evidence="1" id="KW-0238">DNA-binding</keyword>
<organism evidence="1 2">
    <name type="scientific">Leptospirillum ferrodiazotrophum</name>
    <dbReference type="NCBI Taxonomy" id="412449"/>
    <lineage>
        <taxon>Bacteria</taxon>
        <taxon>Pseudomonadati</taxon>
        <taxon>Nitrospirota</taxon>
        <taxon>Nitrospiria</taxon>
        <taxon>Nitrospirales</taxon>
        <taxon>Nitrospiraceae</taxon>
        <taxon>Leptospirillum</taxon>
    </lineage>
</organism>
<dbReference type="GO" id="GO:0003677">
    <property type="term" value="F:DNA binding"/>
    <property type="evidence" value="ECO:0007669"/>
    <property type="project" value="UniProtKB-KW"/>
</dbReference>
<dbReference type="EMBL" id="GG693851">
    <property type="protein sequence ID" value="EES53997.1"/>
    <property type="molecule type" value="Genomic_DNA"/>
</dbReference>
<keyword evidence="2" id="KW-1185">Reference proteome</keyword>
<gene>
    <name evidence="1" type="ORF">UBAL3_24060015</name>
</gene>
<evidence type="ECO:0000313" key="2">
    <source>
        <dbReference type="Proteomes" id="UP000009374"/>
    </source>
</evidence>